<comment type="subcellular location">
    <subcellularLocation>
        <location evidence="1">Cell inner membrane</location>
        <topology evidence="1">Multi-pass membrane protein</topology>
    </subcellularLocation>
    <subcellularLocation>
        <location evidence="9">Cell membrane</location>
        <topology evidence="9">Multi-pass membrane protein</topology>
    </subcellularLocation>
</comment>
<keyword evidence="9" id="KW-0808">Transferase</keyword>
<keyword evidence="5 9" id="KW-0812">Transmembrane</keyword>
<feature type="transmembrane region" description="Helical" evidence="10">
    <location>
        <begin position="240"/>
        <end position="263"/>
    </location>
</feature>
<keyword evidence="6 10" id="KW-1133">Transmembrane helix</keyword>
<feature type="transmembrane region" description="Helical" evidence="10">
    <location>
        <begin position="154"/>
        <end position="172"/>
    </location>
</feature>
<keyword evidence="9" id="KW-0489">Methyltransferase</keyword>
<evidence type="ECO:0000313" key="14">
    <source>
        <dbReference type="Proteomes" id="UP000002384"/>
    </source>
</evidence>
<feature type="transmembrane region" description="Helical" evidence="10">
    <location>
        <begin position="105"/>
        <end position="122"/>
    </location>
</feature>
<evidence type="ECO:0000256" key="5">
    <source>
        <dbReference type="ARBA" id="ARBA00022692"/>
    </source>
</evidence>
<evidence type="ECO:0000259" key="12">
    <source>
        <dbReference type="Pfam" id="PF06750"/>
    </source>
</evidence>
<dbReference type="AlphaFoldDB" id="B7KBP3"/>
<dbReference type="PANTHER" id="PTHR30487:SF0">
    <property type="entry name" value="PREPILIN LEADER PEPTIDASE_N-METHYLTRANSFERASE-RELATED"/>
    <property type="match status" value="1"/>
</dbReference>
<dbReference type="PANTHER" id="PTHR30487">
    <property type="entry name" value="TYPE 4 PREPILIN-LIKE PROTEINS LEADER PEPTIDE-PROCESSING ENZYME"/>
    <property type="match status" value="1"/>
</dbReference>
<dbReference type="GO" id="GO:0005886">
    <property type="term" value="C:plasma membrane"/>
    <property type="evidence" value="ECO:0007669"/>
    <property type="project" value="UniProtKB-SubCell"/>
</dbReference>
<evidence type="ECO:0000256" key="7">
    <source>
        <dbReference type="ARBA" id="ARBA00023136"/>
    </source>
</evidence>
<organism evidence="13 14">
    <name type="scientific">Gloeothece citriformis (strain PCC 7424)</name>
    <name type="common">Cyanothece sp. (strain PCC 7424)</name>
    <dbReference type="NCBI Taxonomy" id="65393"/>
    <lineage>
        <taxon>Bacteria</taxon>
        <taxon>Bacillati</taxon>
        <taxon>Cyanobacteriota</taxon>
        <taxon>Cyanophyceae</taxon>
        <taxon>Oscillatoriophycideae</taxon>
        <taxon>Chroococcales</taxon>
        <taxon>Aphanothecaceae</taxon>
        <taxon>Gloeothece</taxon>
        <taxon>Gloeothece citriformis</taxon>
    </lineage>
</organism>
<dbReference type="Proteomes" id="UP000002384">
    <property type="component" value="Chromosome"/>
</dbReference>
<dbReference type="KEGG" id="cyc:PCC7424_4659"/>
<dbReference type="GO" id="GO:0008168">
    <property type="term" value="F:methyltransferase activity"/>
    <property type="evidence" value="ECO:0007669"/>
    <property type="project" value="UniProtKB-KW"/>
</dbReference>
<evidence type="ECO:0000256" key="4">
    <source>
        <dbReference type="ARBA" id="ARBA00022519"/>
    </source>
</evidence>
<dbReference type="Pfam" id="PF06750">
    <property type="entry name" value="A24_N_bact"/>
    <property type="match status" value="1"/>
</dbReference>
<dbReference type="EC" id="3.4.23.43" evidence="9"/>
<proteinExistence type="inferred from homology"/>
<reference evidence="14" key="1">
    <citation type="journal article" date="2011" name="MBio">
        <title>Novel metabolic attributes of the genus Cyanothece, comprising a group of unicellular nitrogen-fixing Cyanobacteria.</title>
        <authorList>
            <person name="Bandyopadhyay A."/>
            <person name="Elvitigala T."/>
            <person name="Welsh E."/>
            <person name="Stockel J."/>
            <person name="Liberton M."/>
            <person name="Min H."/>
            <person name="Sherman L.A."/>
            <person name="Pakrasi H.B."/>
        </authorList>
    </citation>
    <scope>NUCLEOTIDE SEQUENCE [LARGE SCALE GENOMIC DNA]</scope>
    <source>
        <strain evidence="14">PCC 7424</strain>
    </source>
</reference>
<dbReference type="STRING" id="65393.PCC7424_4659"/>
<feature type="transmembrane region" description="Helical" evidence="10">
    <location>
        <begin position="207"/>
        <end position="228"/>
    </location>
</feature>
<comment type="function">
    <text evidence="9">Plays an essential role in type IV pili and type II pseudopili formation by proteolytically removing the leader sequence from substrate proteins and subsequently monomethylating the alpha-amino group of the newly exposed N-terminal phenylalanine.</text>
</comment>
<keyword evidence="7 10" id="KW-0472">Membrane</keyword>
<keyword evidence="14" id="KW-1185">Reference proteome</keyword>
<dbReference type="GO" id="GO:0004190">
    <property type="term" value="F:aspartic-type endopeptidase activity"/>
    <property type="evidence" value="ECO:0007669"/>
    <property type="project" value="UniProtKB-EC"/>
</dbReference>
<comment type="similarity">
    <text evidence="2 8">Belongs to the peptidase A24 family.</text>
</comment>
<gene>
    <name evidence="13" type="ordered locus">PCC7424_4659</name>
</gene>
<sequence>METLLNAIATLFAFAFGASIGSFLNVVIYRVPAGLSLIHPPSRCPKCSHQLGSRENVPIFGWLWLKGHCRWCKAPISIRYPLVETATALLFCLVFWKFGFSITTGGYWAFLSWLLALSLIDLDTMTLPNSLTESGLVLGLIFQATRSGFDGSEMAINLILGIIGAVLGLWLFDIIRWVGTIIFQQEAMGGGDPKLAAMIGAWLGWKYLLLTGFLACALGAFFGIVAILSTQMGRRHPIRFGPFLGLGAALALFWGESLISTYIKLFFPLS</sequence>
<dbReference type="EC" id="2.1.1.-" evidence="9"/>
<accession>B7KBP3</accession>
<dbReference type="Gene3D" id="1.20.120.1220">
    <property type="match status" value="1"/>
</dbReference>
<dbReference type="RefSeq" id="WP_015956604.1">
    <property type="nucleotide sequence ID" value="NC_011729.1"/>
</dbReference>
<feature type="domain" description="Prepilin type IV endopeptidase peptidase" evidence="11">
    <location>
        <begin position="108"/>
        <end position="224"/>
    </location>
</feature>
<dbReference type="InterPro" id="IPR014032">
    <property type="entry name" value="Peptidase_A24A_bac"/>
</dbReference>
<evidence type="ECO:0000256" key="2">
    <source>
        <dbReference type="ARBA" id="ARBA00005801"/>
    </source>
</evidence>
<name>B7KBP3_GLOC7</name>
<dbReference type="GO" id="GO:0006465">
    <property type="term" value="P:signal peptide processing"/>
    <property type="evidence" value="ECO:0007669"/>
    <property type="project" value="TreeGrafter"/>
</dbReference>
<dbReference type="Pfam" id="PF01478">
    <property type="entry name" value="Peptidase_A24"/>
    <property type="match status" value="1"/>
</dbReference>
<evidence type="ECO:0000256" key="9">
    <source>
        <dbReference type="RuleBase" id="RU003794"/>
    </source>
</evidence>
<keyword evidence="4" id="KW-0997">Cell inner membrane</keyword>
<dbReference type="eggNOG" id="COG1989">
    <property type="taxonomic scope" value="Bacteria"/>
</dbReference>
<dbReference type="EMBL" id="CP001291">
    <property type="protein sequence ID" value="ACK73021.1"/>
    <property type="molecule type" value="Genomic_DNA"/>
</dbReference>
<evidence type="ECO:0000313" key="13">
    <source>
        <dbReference type="EMBL" id="ACK73021.1"/>
    </source>
</evidence>
<keyword evidence="3" id="KW-1003">Cell membrane</keyword>
<keyword evidence="9" id="KW-0511">Multifunctional enzyme</keyword>
<dbReference type="PRINTS" id="PR00864">
    <property type="entry name" value="PREPILNPTASE"/>
</dbReference>
<feature type="domain" description="Prepilin peptidase A24 N-terminal" evidence="12">
    <location>
        <begin position="16"/>
        <end position="98"/>
    </location>
</feature>
<dbReference type="InterPro" id="IPR000045">
    <property type="entry name" value="Prepilin_IV_endopep_pep"/>
</dbReference>
<evidence type="ECO:0000256" key="6">
    <source>
        <dbReference type="ARBA" id="ARBA00022989"/>
    </source>
</evidence>
<evidence type="ECO:0000256" key="10">
    <source>
        <dbReference type="SAM" id="Phobius"/>
    </source>
</evidence>
<keyword evidence="9" id="KW-0378">Hydrolase</keyword>
<evidence type="ECO:0000256" key="8">
    <source>
        <dbReference type="RuleBase" id="RU003793"/>
    </source>
</evidence>
<feature type="transmembrane region" description="Helical" evidence="10">
    <location>
        <begin position="6"/>
        <end position="29"/>
    </location>
</feature>
<protein>
    <recommendedName>
        <fullName evidence="9">Prepilin leader peptidase/N-methyltransferase</fullName>
        <ecNumber evidence="9">2.1.1.-</ecNumber>
        <ecNumber evidence="9">3.4.23.43</ecNumber>
    </recommendedName>
</protein>
<dbReference type="OrthoDB" id="9789291at2"/>
<keyword evidence="9" id="KW-0645">Protease</keyword>
<evidence type="ECO:0000259" key="11">
    <source>
        <dbReference type="Pfam" id="PF01478"/>
    </source>
</evidence>
<evidence type="ECO:0000256" key="1">
    <source>
        <dbReference type="ARBA" id="ARBA00004429"/>
    </source>
</evidence>
<dbReference type="HOGENOM" id="CLU_057101_0_1_3"/>
<dbReference type="InterPro" id="IPR050882">
    <property type="entry name" value="Prepilin_peptidase/N-MTase"/>
</dbReference>
<comment type="catalytic activity">
    <reaction evidence="9">
        <text>Typically cleaves a -Gly-|-Phe- bond to release an N-terminal, basic peptide of 5-8 residues from type IV prepilin, and then N-methylates the new N-terminal amino group, the methyl donor being S-adenosyl-L-methionine.</text>
        <dbReference type="EC" id="3.4.23.43"/>
    </reaction>
</comment>
<dbReference type="InterPro" id="IPR010627">
    <property type="entry name" value="Prepilin_pept_A24_N"/>
</dbReference>
<dbReference type="GO" id="GO:0032259">
    <property type="term" value="P:methylation"/>
    <property type="evidence" value="ECO:0007669"/>
    <property type="project" value="UniProtKB-KW"/>
</dbReference>
<evidence type="ECO:0000256" key="3">
    <source>
        <dbReference type="ARBA" id="ARBA00022475"/>
    </source>
</evidence>